<protein>
    <submittedName>
        <fullName evidence="2">Uncharacterized protein</fullName>
    </submittedName>
</protein>
<evidence type="ECO:0000313" key="3">
    <source>
        <dbReference type="Proteomes" id="UP000070444"/>
    </source>
</evidence>
<feature type="compositionally biased region" description="Polar residues" evidence="1">
    <location>
        <begin position="16"/>
        <end position="42"/>
    </location>
</feature>
<gene>
    <name evidence="2" type="ORF">CONCODRAFT_12984</name>
</gene>
<reference evidence="2 3" key="1">
    <citation type="journal article" date="2015" name="Genome Biol. Evol.">
        <title>Phylogenomic analyses indicate that early fungi evolved digesting cell walls of algal ancestors of land plants.</title>
        <authorList>
            <person name="Chang Y."/>
            <person name="Wang S."/>
            <person name="Sekimoto S."/>
            <person name="Aerts A.L."/>
            <person name="Choi C."/>
            <person name="Clum A."/>
            <person name="LaButti K.M."/>
            <person name="Lindquist E.A."/>
            <person name="Yee Ngan C."/>
            <person name="Ohm R.A."/>
            <person name="Salamov A.A."/>
            <person name="Grigoriev I.V."/>
            <person name="Spatafora J.W."/>
            <person name="Berbee M.L."/>
        </authorList>
    </citation>
    <scope>NUCLEOTIDE SEQUENCE [LARGE SCALE GENOMIC DNA]</scope>
    <source>
        <strain evidence="2 3">NRRL 28638</strain>
    </source>
</reference>
<organism evidence="2 3">
    <name type="scientific">Conidiobolus coronatus (strain ATCC 28846 / CBS 209.66 / NRRL 28638)</name>
    <name type="common">Delacroixia coronata</name>
    <dbReference type="NCBI Taxonomy" id="796925"/>
    <lineage>
        <taxon>Eukaryota</taxon>
        <taxon>Fungi</taxon>
        <taxon>Fungi incertae sedis</taxon>
        <taxon>Zoopagomycota</taxon>
        <taxon>Entomophthoromycotina</taxon>
        <taxon>Entomophthoromycetes</taxon>
        <taxon>Entomophthorales</taxon>
        <taxon>Ancylistaceae</taxon>
        <taxon>Conidiobolus</taxon>
    </lineage>
</organism>
<accession>A0A137NRN4</accession>
<dbReference type="AlphaFoldDB" id="A0A137NRN4"/>
<evidence type="ECO:0000313" key="2">
    <source>
        <dbReference type="EMBL" id="KXN65426.1"/>
    </source>
</evidence>
<feature type="compositionally biased region" description="Basic and acidic residues" evidence="1">
    <location>
        <begin position="57"/>
        <end position="71"/>
    </location>
</feature>
<name>A0A137NRN4_CONC2</name>
<evidence type="ECO:0000256" key="1">
    <source>
        <dbReference type="SAM" id="MobiDB-lite"/>
    </source>
</evidence>
<dbReference type="Proteomes" id="UP000070444">
    <property type="component" value="Unassembled WGS sequence"/>
</dbReference>
<proteinExistence type="predicted"/>
<dbReference type="EMBL" id="KQ964883">
    <property type="protein sequence ID" value="KXN65426.1"/>
    <property type="molecule type" value="Genomic_DNA"/>
</dbReference>
<feature type="region of interest" description="Disordered" evidence="1">
    <location>
        <begin position="1"/>
        <end position="71"/>
    </location>
</feature>
<sequence>MHAPTSESKSHDFLAGNNTHAPVHTPSNTCNTNVKTNRGKNTSFDSSCSSNSIEQDTEAHNGNGRDESGDP</sequence>
<feature type="compositionally biased region" description="Low complexity" evidence="1">
    <location>
        <begin position="43"/>
        <end position="52"/>
    </location>
</feature>
<keyword evidence="3" id="KW-1185">Reference proteome</keyword>